<feature type="binding site" evidence="13">
    <location>
        <position position="248"/>
    </location>
    <ligand>
        <name>sn-glycerol 3-phosphate</name>
        <dbReference type="ChEBI" id="CHEBI:57597"/>
    </ligand>
</feature>
<dbReference type="GO" id="GO:0046167">
    <property type="term" value="P:glycerol-3-phosphate biosynthetic process"/>
    <property type="evidence" value="ECO:0007669"/>
    <property type="project" value="UniProtKB-UniRule"/>
</dbReference>
<comment type="function">
    <text evidence="13">Catalyzes the reduction of the glycolytic intermediate dihydroxyacetone phosphate (DHAP) to sn-glycerol 3-phosphate (G3P), the key precursor for phospholipid synthesis.</text>
</comment>
<evidence type="ECO:0000256" key="10">
    <source>
        <dbReference type="ARBA" id="ARBA00066687"/>
    </source>
</evidence>
<feature type="binding site" evidence="16">
    <location>
        <position position="144"/>
    </location>
    <ligand>
        <name>NAD(+)</name>
        <dbReference type="ChEBI" id="CHEBI:57540"/>
    </ligand>
</feature>
<dbReference type="PRINTS" id="PR00077">
    <property type="entry name" value="GPDHDRGNASE"/>
</dbReference>
<protein>
    <recommendedName>
        <fullName evidence="11 13">Glycerol-3-phosphate dehydrogenase [NAD(P)+]</fullName>
        <ecNumber evidence="10 13">1.1.1.94</ecNumber>
    </recommendedName>
    <alternativeName>
        <fullName evidence="13">NAD(P)(+)-dependent glycerol-3-phosphate dehydrogenase</fullName>
    </alternativeName>
    <alternativeName>
        <fullName evidence="12 13">NAD(P)H-dependent dihydroxyacetone-phosphate reductase</fullName>
    </alternativeName>
</protein>
<keyword evidence="13" id="KW-0547">Nucleotide-binding</keyword>
<feature type="binding site" evidence="15">
    <location>
        <position position="109"/>
    </location>
    <ligand>
        <name>substrate</name>
    </ligand>
</feature>
<evidence type="ECO:0000259" key="18">
    <source>
        <dbReference type="Pfam" id="PF01210"/>
    </source>
</evidence>
<feature type="binding site" evidence="13">
    <location>
        <position position="260"/>
    </location>
    <ligand>
        <name>sn-glycerol 3-phosphate</name>
        <dbReference type="ChEBI" id="CHEBI:57597"/>
    </ligand>
</feature>
<dbReference type="PANTHER" id="PTHR11728:SF1">
    <property type="entry name" value="GLYCEROL-3-PHOSPHATE DEHYDROGENASE [NAD(+)] 2, CHLOROPLASTIC"/>
    <property type="match status" value="1"/>
</dbReference>
<dbReference type="InterPro" id="IPR006109">
    <property type="entry name" value="G3P_DH_NAD-dep_C"/>
</dbReference>
<dbReference type="Proteomes" id="UP000317366">
    <property type="component" value="Unassembled WGS sequence"/>
</dbReference>
<evidence type="ECO:0000256" key="12">
    <source>
        <dbReference type="ARBA" id="ARBA00080511"/>
    </source>
</evidence>
<comment type="catalytic activity">
    <reaction evidence="9">
        <text>sn-glycerol 3-phosphate + NADP(+) = dihydroxyacetone phosphate + NADPH + H(+)</text>
        <dbReference type="Rhea" id="RHEA:11096"/>
        <dbReference type="ChEBI" id="CHEBI:15378"/>
        <dbReference type="ChEBI" id="CHEBI:57597"/>
        <dbReference type="ChEBI" id="CHEBI:57642"/>
        <dbReference type="ChEBI" id="CHEBI:57783"/>
        <dbReference type="ChEBI" id="CHEBI:58349"/>
        <dbReference type="EC" id="1.1.1.94"/>
    </reaction>
    <physiologicalReaction direction="right-to-left" evidence="9">
        <dbReference type="Rhea" id="RHEA:11098"/>
    </physiologicalReaction>
</comment>
<comment type="subcellular location">
    <subcellularLocation>
        <location evidence="13">Cytoplasm</location>
    </subcellularLocation>
</comment>
<keyword evidence="3 13" id="KW-0521">NADP</keyword>
<comment type="caution">
    <text evidence="13">Lacks conserved residue(s) required for the propagation of feature annotation.</text>
</comment>
<dbReference type="EMBL" id="VBOU01000082">
    <property type="protein sequence ID" value="TMQ53695.1"/>
    <property type="molecule type" value="Genomic_DNA"/>
</dbReference>
<evidence type="ECO:0000256" key="14">
    <source>
        <dbReference type="PIRSR" id="PIRSR000114-1"/>
    </source>
</evidence>
<dbReference type="Pfam" id="PF01210">
    <property type="entry name" value="NAD_Gly3P_dh_N"/>
    <property type="match status" value="1"/>
</dbReference>
<evidence type="ECO:0000256" key="16">
    <source>
        <dbReference type="PIRSR" id="PIRSR000114-3"/>
    </source>
</evidence>
<dbReference type="FunFam" id="3.40.50.720:FF:000019">
    <property type="entry name" value="Glycerol-3-phosphate dehydrogenase [NAD(P)+]"/>
    <property type="match status" value="1"/>
</dbReference>
<dbReference type="SUPFAM" id="SSF51735">
    <property type="entry name" value="NAD(P)-binding Rossmann-fold domains"/>
    <property type="match status" value="1"/>
</dbReference>
<evidence type="ECO:0000256" key="7">
    <source>
        <dbReference type="ARBA" id="ARBA00023209"/>
    </source>
</evidence>
<sequence>MRVGTVGGGGWGTTLAILLDSKGHDVRLWVYEEDEAERMRLTRENATFLPGVRIPDGVGITTSTREAVDGADIVVLVTPSRVVREVAGGLAAEAGPGIANAQAIVVGSKGLEPETLLRMSEVLVQVLPQNLHRKIVVLAGPSHAEEVSRQVPTAVVAASNDAGAATLVQDAFSTERFRVYTNDDVVGVEIGAALKNVVAIAAGICDGLGFGDSTKGALLTRGLVEIARLGEALGARPDTFSGLAGMGDLIATAMSRHSRNRRLGEAIGKGMKVEEALAATKMVVEGVGTAHVAVDLARRHGVELPIAEQVRGILYDGKSAKAAIRELLTRDLKSEPRSLTRR</sequence>
<evidence type="ECO:0000313" key="20">
    <source>
        <dbReference type="EMBL" id="TMQ53695.1"/>
    </source>
</evidence>
<dbReference type="AlphaFoldDB" id="A0A538TTP2"/>
<feature type="binding site" evidence="13">
    <location>
        <position position="109"/>
    </location>
    <ligand>
        <name>sn-glycerol 3-phosphate</name>
        <dbReference type="ChEBI" id="CHEBI:57597"/>
    </ligand>
</feature>
<dbReference type="InterPro" id="IPR036291">
    <property type="entry name" value="NAD(P)-bd_dom_sf"/>
</dbReference>
<dbReference type="EMBL" id="VBOX01000003">
    <property type="protein sequence ID" value="TMQ66997.1"/>
    <property type="molecule type" value="Genomic_DNA"/>
</dbReference>
<evidence type="ECO:0000256" key="13">
    <source>
        <dbReference type="HAMAP-Rule" id="MF_00394"/>
    </source>
</evidence>
<keyword evidence="7 13" id="KW-0594">Phospholipid biosynthesis</keyword>
<evidence type="ECO:0000256" key="3">
    <source>
        <dbReference type="ARBA" id="ARBA00022857"/>
    </source>
</evidence>
<gene>
    <name evidence="13" type="primary">gpsA</name>
    <name evidence="20" type="ORF">E6K74_08630</name>
    <name evidence="21" type="ORF">E6K77_00520</name>
</gene>
<comment type="caution">
    <text evidence="21">The sequence shown here is derived from an EMBL/GenBank/DDBJ whole genome shotgun (WGS) entry which is preliminary data.</text>
</comment>
<dbReference type="InterPro" id="IPR011128">
    <property type="entry name" value="G3P_DH_NAD-dep_N"/>
</dbReference>
<keyword evidence="4 13" id="KW-0560">Oxidoreductase</keyword>
<feature type="domain" description="Glycerol-3-phosphate dehydrogenase NAD-dependent C-terminal" evidence="19">
    <location>
        <begin position="184"/>
        <end position="324"/>
    </location>
</feature>
<dbReference type="PANTHER" id="PTHR11728">
    <property type="entry name" value="GLYCEROL-3-PHOSPHATE DEHYDROGENASE"/>
    <property type="match status" value="1"/>
</dbReference>
<feature type="binding site" evidence="13">
    <location>
        <position position="142"/>
    </location>
    <ligand>
        <name>sn-glycerol 3-phosphate</name>
        <dbReference type="ChEBI" id="CHEBI:57597"/>
    </ligand>
</feature>
<dbReference type="InterPro" id="IPR008927">
    <property type="entry name" value="6-PGluconate_DH-like_C_sf"/>
</dbReference>
<feature type="binding site" evidence="13">
    <location>
        <position position="258"/>
    </location>
    <ligand>
        <name>sn-glycerol 3-phosphate</name>
        <dbReference type="ChEBI" id="CHEBI:57597"/>
    </ligand>
</feature>
<dbReference type="InterPro" id="IPR006168">
    <property type="entry name" value="G3P_DH_NAD-dep"/>
</dbReference>
<dbReference type="GO" id="GO:0046168">
    <property type="term" value="P:glycerol-3-phosphate catabolic process"/>
    <property type="evidence" value="ECO:0007669"/>
    <property type="project" value="InterPro"/>
</dbReference>
<evidence type="ECO:0000313" key="23">
    <source>
        <dbReference type="Proteomes" id="UP000319829"/>
    </source>
</evidence>
<dbReference type="GO" id="GO:0005829">
    <property type="term" value="C:cytosol"/>
    <property type="evidence" value="ECO:0007669"/>
    <property type="project" value="TreeGrafter"/>
</dbReference>
<dbReference type="Proteomes" id="UP000319829">
    <property type="component" value="Unassembled WGS sequence"/>
</dbReference>
<evidence type="ECO:0000256" key="2">
    <source>
        <dbReference type="ARBA" id="ARBA00022516"/>
    </source>
</evidence>
<dbReference type="PIRSF" id="PIRSF000114">
    <property type="entry name" value="Glycerol-3-P_dh"/>
    <property type="match status" value="1"/>
</dbReference>
<keyword evidence="5 13" id="KW-0520">NAD</keyword>
<dbReference type="GO" id="GO:0006650">
    <property type="term" value="P:glycerophospholipid metabolic process"/>
    <property type="evidence" value="ECO:0007669"/>
    <property type="project" value="UniProtKB-UniRule"/>
</dbReference>
<evidence type="ECO:0000256" key="15">
    <source>
        <dbReference type="PIRSR" id="PIRSR000114-2"/>
    </source>
</evidence>
<evidence type="ECO:0000256" key="9">
    <source>
        <dbReference type="ARBA" id="ARBA00052716"/>
    </source>
</evidence>
<dbReference type="SUPFAM" id="SSF48179">
    <property type="entry name" value="6-phosphogluconate dehydrogenase C-terminal domain-like"/>
    <property type="match status" value="1"/>
</dbReference>
<dbReference type="Gene3D" id="3.40.50.720">
    <property type="entry name" value="NAD(P)-binding Rossmann-like Domain"/>
    <property type="match status" value="1"/>
</dbReference>
<dbReference type="Gene3D" id="1.10.1040.10">
    <property type="entry name" value="N-(1-d-carboxylethyl)-l-norvaline Dehydrogenase, domain 2"/>
    <property type="match status" value="1"/>
</dbReference>
<comment type="similarity">
    <text evidence="1 13 17">Belongs to the NAD-dependent glycerol-3-phosphate dehydrogenase family.</text>
</comment>
<comment type="pathway">
    <text evidence="13">Membrane lipid metabolism; glycerophospholipid metabolism.</text>
</comment>
<dbReference type="FunFam" id="1.10.1040.10:FF:000001">
    <property type="entry name" value="Glycerol-3-phosphate dehydrogenase [NAD(P)+]"/>
    <property type="match status" value="1"/>
</dbReference>
<dbReference type="PROSITE" id="PS00957">
    <property type="entry name" value="NAD_G3PDH"/>
    <property type="match status" value="1"/>
</dbReference>
<organism evidence="21 22">
    <name type="scientific">Eiseniibacteriota bacterium</name>
    <dbReference type="NCBI Taxonomy" id="2212470"/>
    <lineage>
        <taxon>Bacteria</taxon>
        <taxon>Candidatus Eiseniibacteriota</taxon>
    </lineage>
</organism>
<dbReference type="NCBIfam" id="NF000942">
    <property type="entry name" value="PRK00094.1-4"/>
    <property type="match status" value="1"/>
</dbReference>
<dbReference type="GO" id="GO:0005975">
    <property type="term" value="P:carbohydrate metabolic process"/>
    <property type="evidence" value="ECO:0007669"/>
    <property type="project" value="InterPro"/>
</dbReference>
<keyword evidence="8 13" id="KW-1208">Phospholipid metabolism</keyword>
<evidence type="ECO:0000256" key="11">
    <source>
        <dbReference type="ARBA" id="ARBA00069372"/>
    </source>
</evidence>
<evidence type="ECO:0000313" key="21">
    <source>
        <dbReference type="EMBL" id="TMQ66997.1"/>
    </source>
</evidence>
<feature type="binding site" evidence="16">
    <location>
        <begin position="7"/>
        <end position="12"/>
    </location>
    <ligand>
        <name>NAD(+)</name>
        <dbReference type="ChEBI" id="CHEBI:57540"/>
    </ligand>
</feature>
<feature type="binding site" evidence="13">
    <location>
        <position position="195"/>
    </location>
    <ligand>
        <name>sn-glycerol 3-phosphate</name>
        <dbReference type="ChEBI" id="CHEBI:57597"/>
    </ligand>
</feature>
<name>A0A538TTP2_UNCEI</name>
<keyword evidence="6 13" id="KW-0443">Lipid metabolism</keyword>
<evidence type="ECO:0000259" key="19">
    <source>
        <dbReference type="Pfam" id="PF07479"/>
    </source>
</evidence>
<feature type="binding site" evidence="13">
    <location>
        <position position="109"/>
    </location>
    <ligand>
        <name>NADPH</name>
        <dbReference type="ChEBI" id="CHEBI:57783"/>
    </ligand>
</feature>
<feature type="binding site" evidence="13">
    <location>
        <position position="259"/>
    </location>
    <ligand>
        <name>NADPH</name>
        <dbReference type="ChEBI" id="CHEBI:57783"/>
    </ligand>
</feature>
<evidence type="ECO:0000256" key="17">
    <source>
        <dbReference type="RuleBase" id="RU000437"/>
    </source>
</evidence>
<feature type="binding site" evidence="15">
    <location>
        <begin position="259"/>
        <end position="260"/>
    </location>
    <ligand>
        <name>substrate</name>
    </ligand>
</feature>
<dbReference type="HAMAP" id="MF_00394">
    <property type="entry name" value="NAD_Glyc3P_dehydrog"/>
    <property type="match status" value="1"/>
</dbReference>
<evidence type="ECO:0000256" key="1">
    <source>
        <dbReference type="ARBA" id="ARBA00011009"/>
    </source>
</evidence>
<reference evidence="22 23" key="1">
    <citation type="journal article" date="2019" name="Nat. Microbiol.">
        <title>Mediterranean grassland soil C-N compound turnover is dependent on rainfall and depth, and is mediated by genomically divergent microorganisms.</title>
        <authorList>
            <person name="Diamond S."/>
            <person name="Andeer P.F."/>
            <person name="Li Z."/>
            <person name="Crits-Christoph A."/>
            <person name="Burstein D."/>
            <person name="Anantharaman K."/>
            <person name="Lane K.R."/>
            <person name="Thomas B.C."/>
            <person name="Pan C."/>
            <person name="Northen T.R."/>
            <person name="Banfield J.F."/>
        </authorList>
    </citation>
    <scope>NUCLEOTIDE SEQUENCE [LARGE SCALE GENOMIC DNA]</scope>
    <source>
        <strain evidence="20">WS_4</strain>
        <strain evidence="21">WS_7</strain>
    </source>
</reference>
<feature type="binding site" evidence="13">
    <location>
        <position position="144"/>
    </location>
    <ligand>
        <name>NADPH</name>
        <dbReference type="ChEBI" id="CHEBI:57783"/>
    </ligand>
</feature>
<dbReference type="Pfam" id="PF07479">
    <property type="entry name" value="NAD_Gly3P_dh_C"/>
    <property type="match status" value="1"/>
</dbReference>
<dbReference type="EC" id="1.1.1.94" evidence="10 13"/>
<feature type="binding site" evidence="13">
    <location>
        <position position="283"/>
    </location>
    <ligand>
        <name>NADPH</name>
        <dbReference type="ChEBI" id="CHEBI:57783"/>
    </ligand>
</feature>
<accession>A0A538TTP2</accession>
<feature type="active site" description="Proton acceptor" evidence="13 14">
    <location>
        <position position="195"/>
    </location>
</feature>
<dbReference type="NCBIfam" id="NF000940">
    <property type="entry name" value="PRK00094.1-2"/>
    <property type="match status" value="1"/>
</dbReference>
<dbReference type="GO" id="GO:0008654">
    <property type="term" value="P:phospholipid biosynthetic process"/>
    <property type="evidence" value="ECO:0007669"/>
    <property type="project" value="UniProtKB-KW"/>
</dbReference>
<feature type="binding site" evidence="16">
    <location>
        <position position="259"/>
    </location>
    <ligand>
        <name>NAD(+)</name>
        <dbReference type="ChEBI" id="CHEBI:57540"/>
    </ligand>
</feature>
<dbReference type="GO" id="GO:0051287">
    <property type="term" value="F:NAD binding"/>
    <property type="evidence" value="ECO:0007669"/>
    <property type="project" value="InterPro"/>
</dbReference>
<evidence type="ECO:0000256" key="4">
    <source>
        <dbReference type="ARBA" id="ARBA00023002"/>
    </source>
</evidence>
<evidence type="ECO:0000256" key="8">
    <source>
        <dbReference type="ARBA" id="ARBA00023264"/>
    </source>
</evidence>
<feature type="binding site" evidence="13">
    <location>
        <position position="140"/>
    </location>
    <ligand>
        <name>sn-glycerol 3-phosphate</name>
        <dbReference type="ChEBI" id="CHEBI:57597"/>
    </ligand>
</feature>
<evidence type="ECO:0000256" key="6">
    <source>
        <dbReference type="ARBA" id="ARBA00023098"/>
    </source>
</evidence>
<dbReference type="GO" id="GO:0047952">
    <property type="term" value="F:glycerol-3-phosphate dehydrogenase [NAD(P)+] activity"/>
    <property type="evidence" value="ECO:0007669"/>
    <property type="project" value="UniProtKB-UniRule"/>
</dbReference>
<keyword evidence="13" id="KW-0963">Cytoplasm</keyword>
<comment type="catalytic activity">
    <reaction evidence="13">
        <text>sn-glycerol 3-phosphate + NAD(+) = dihydroxyacetone phosphate + NADH + H(+)</text>
        <dbReference type="Rhea" id="RHEA:11092"/>
        <dbReference type="ChEBI" id="CHEBI:15378"/>
        <dbReference type="ChEBI" id="CHEBI:57540"/>
        <dbReference type="ChEBI" id="CHEBI:57597"/>
        <dbReference type="ChEBI" id="CHEBI:57642"/>
        <dbReference type="ChEBI" id="CHEBI:57945"/>
        <dbReference type="EC" id="1.1.1.94"/>
    </reaction>
</comment>
<feature type="domain" description="Glycerol-3-phosphate dehydrogenase NAD-dependent N-terminal" evidence="18">
    <location>
        <begin position="3"/>
        <end position="163"/>
    </location>
</feature>
<feature type="binding site" evidence="13">
    <location>
        <position position="11"/>
    </location>
    <ligand>
        <name>NADPH</name>
        <dbReference type="ChEBI" id="CHEBI:57783"/>
    </ligand>
</feature>
<feature type="binding site" evidence="13">
    <location>
        <position position="285"/>
    </location>
    <ligand>
        <name>NADPH</name>
        <dbReference type="ChEBI" id="CHEBI:57783"/>
    </ligand>
</feature>
<keyword evidence="2 13" id="KW-0444">Lipid biosynthesis</keyword>
<feature type="binding site" evidence="13">
    <location>
        <position position="259"/>
    </location>
    <ligand>
        <name>sn-glycerol 3-phosphate</name>
        <dbReference type="ChEBI" id="CHEBI:57597"/>
    </ligand>
</feature>
<dbReference type="UniPathway" id="UPA00940"/>
<proteinExistence type="inferred from homology"/>
<dbReference type="InterPro" id="IPR013328">
    <property type="entry name" value="6PGD_dom2"/>
</dbReference>
<evidence type="ECO:0000313" key="22">
    <source>
        <dbReference type="Proteomes" id="UP000317366"/>
    </source>
</evidence>
<evidence type="ECO:0000256" key="5">
    <source>
        <dbReference type="ARBA" id="ARBA00023027"/>
    </source>
</evidence>